<dbReference type="GO" id="GO:0035825">
    <property type="term" value="P:homologous recombination"/>
    <property type="evidence" value="ECO:0007669"/>
    <property type="project" value="UniProtKB-ARBA"/>
</dbReference>
<organism evidence="10 11">
    <name type="scientific">Trifolium subterraneum</name>
    <name type="common">Subterranean clover</name>
    <dbReference type="NCBI Taxonomy" id="3900"/>
    <lineage>
        <taxon>Eukaryota</taxon>
        <taxon>Viridiplantae</taxon>
        <taxon>Streptophyta</taxon>
        <taxon>Embryophyta</taxon>
        <taxon>Tracheophyta</taxon>
        <taxon>Spermatophyta</taxon>
        <taxon>Magnoliopsida</taxon>
        <taxon>eudicotyledons</taxon>
        <taxon>Gunneridae</taxon>
        <taxon>Pentapetalae</taxon>
        <taxon>rosids</taxon>
        <taxon>fabids</taxon>
        <taxon>Fabales</taxon>
        <taxon>Fabaceae</taxon>
        <taxon>Papilionoideae</taxon>
        <taxon>50 kb inversion clade</taxon>
        <taxon>NPAAA clade</taxon>
        <taxon>Hologalegina</taxon>
        <taxon>IRL clade</taxon>
        <taxon>Trifolieae</taxon>
        <taxon>Trifolium</taxon>
    </lineage>
</organism>
<feature type="compositionally biased region" description="Basic residues" evidence="9">
    <location>
        <begin position="1369"/>
        <end position="1393"/>
    </location>
</feature>
<accession>A0A2Z6NRE5</accession>
<evidence type="ECO:0000256" key="8">
    <source>
        <dbReference type="SAM" id="Coils"/>
    </source>
</evidence>
<feature type="compositionally biased region" description="Basic residues" evidence="9">
    <location>
        <begin position="1087"/>
        <end position="1096"/>
    </location>
</feature>
<feature type="compositionally biased region" description="Basic residues" evidence="9">
    <location>
        <begin position="1308"/>
        <end position="1321"/>
    </location>
</feature>
<sequence length="1524" mass="171376">MLRDDHPESVLSSMQNIMAVLIEESEDVPENLLSSLLSTLGREKRDVTAAARKLSTNVIKQCIGTLEPSIKHFFLSLVSGESKPVNSQVQYHEVLYDICCCAPQILSGILPYITAELQTDQLETRLKAVNLVGDIIALPGISTSEAFQPILSEFLKRLTDIDFGVRMSVLEHIKSSLLSNPQRPEAPEIISALCDRLLDFDENFRKQVVAVICDAACHTPHAVPLEVVNIVAERLHDKSQLVKKYTMERLAEIYRVFCEKSSDTVNPSGYNRIPGKILRCFYDKDFRSDIIESVLCGSLFPSEFSINDMVKYWVDIFSGLDKMEVNALEKILEQKQRLQEELQKYLALRQNSQDKENPEVQKKIAFCFRVMSRSFADPSDAEESFQILDQLNDTNIWKILTHLVDPNTSFHQTRAYRDELTKILGEKHQLDEFLNTLYVKCSYLLFSKEHATTILSEIIRHKSAENDQRIQSCMNILVIIARFSPHFFSGSEEELVKLLKDNNDNDIIKEGILNVLAKAGGTIQEQLAVTSSSVDLMLERLCLEGSRRQAKYAVHALAAITKDDGLKSLSVLYKRLVDMLEERTNLPTVLQSLGCIAQTAMPVFETRESEIEEFIINKILKSDSKDDHTRASWDDKSDICVLKVGRKIYGIKTVVKSYLPVKDALVRPGIDGLLDILRNVLSYGEISKDIKSSSVDKAHLRLASAKAVLRLARLWDHKIPADIFHLTIMTSQIGFPQAKKLFLSKVHQYIKDHLLEAKYACAFIFNIFGTNPEEFAEDKQNLTDLIHMHHQEKVGQLSGQSDANSLTTYPEYILPYLVHALANLSCPNIDECKDAEAYNTIYRQLHLILSMLAQQDEDTKLGVTTDKEKDIISTIASIFQSIKHSEDAVDASKSKNSHAICDLGLAITKRLVQKDVDMQGSSHSVSLPPVLYKAREKEHDVMASEVKTWLADESVLAHFESVDIETVPSQSAEDHALKNDAKDRNEIPLGKIVKKIRSQGTKGKKVKKNKTTTAETKKAEDDFDILNMVREINLDNLGITTNFESSNGHESSLSKKVQKDPEVETIKKRKVGEETLAPVPKRKRSSVIYGKSRKVSQRISDEVPSGGKSLLDPEINPVTDSKNMQRKLGKGKETSVEQKIKASESYHIDESDKSEERDIKSPGKSKTTNKTESDNFKTSASSTKRQKRKSIGGLTKCTTKEGQSDAEDLIGCRIKVWWPLDQKFYQGNVQSYDSLKRKHVILYNDGEVEKLCLEKERWELIDGGQKSNKKLKPSKAPSIHEASTGRKQRSSSRSASNKKTQIVNGKQPRSKPSKRGQKKASKTNFHEEVANESSDAELPNPEETTVSDVEINSGGSEGEQDERSDVIITKKKPNKKAKSVSRGKRSKKVKRLSNKKEPSEERQEPDEVKEEPDEEKEEDYAERLSEDRESSPQGAQNDEEENNSEERAADESRGASRENVNEESGSEGNQNESDGESSPSKEVKESLEDLPSPDGTKISELPDDEPLVKWKPPSGKKRSSGKKQ</sequence>
<keyword evidence="7" id="KW-0131">Cell cycle</keyword>
<dbReference type="PANTHER" id="PTHR12663:SF67">
    <property type="entry name" value="HEAT"/>
    <property type="match status" value="1"/>
</dbReference>
<feature type="compositionally biased region" description="Basic and acidic residues" evidence="9">
    <location>
        <begin position="1130"/>
        <end position="1161"/>
    </location>
</feature>
<proteinExistence type="predicted"/>
<keyword evidence="8" id="KW-0175">Coiled coil</keyword>
<dbReference type="InterPro" id="IPR011989">
    <property type="entry name" value="ARM-like"/>
</dbReference>
<feature type="compositionally biased region" description="Basic and acidic residues" evidence="9">
    <location>
        <begin position="1444"/>
        <end position="1460"/>
    </location>
</feature>
<dbReference type="InterPro" id="IPR039776">
    <property type="entry name" value="Pds5"/>
</dbReference>
<dbReference type="Pfam" id="PF20168">
    <property type="entry name" value="PDS5"/>
    <property type="match status" value="1"/>
</dbReference>
<feature type="compositionally biased region" description="Basic residues" evidence="9">
    <location>
        <begin position="1514"/>
        <end position="1524"/>
    </location>
</feature>
<evidence type="ECO:0000256" key="9">
    <source>
        <dbReference type="SAM" id="MobiDB-lite"/>
    </source>
</evidence>
<feature type="region of interest" description="Disordered" evidence="9">
    <location>
        <begin position="1044"/>
        <end position="1064"/>
    </location>
</feature>
<evidence type="ECO:0000256" key="7">
    <source>
        <dbReference type="ARBA" id="ARBA00023306"/>
    </source>
</evidence>
<dbReference type="EMBL" id="DF973740">
    <property type="protein sequence ID" value="GAU39002.1"/>
    <property type="molecule type" value="Genomic_DNA"/>
</dbReference>
<evidence type="ECO:0000313" key="10">
    <source>
        <dbReference type="EMBL" id="GAU39002.1"/>
    </source>
</evidence>
<dbReference type="Gene3D" id="1.25.10.10">
    <property type="entry name" value="Leucine-rich Repeat Variant"/>
    <property type="match status" value="1"/>
</dbReference>
<feature type="compositionally biased region" description="Basic and acidic residues" evidence="9">
    <location>
        <begin position="1394"/>
        <end position="1406"/>
    </location>
</feature>
<dbReference type="Proteomes" id="UP000242715">
    <property type="component" value="Unassembled WGS sequence"/>
</dbReference>
<feature type="compositionally biased region" description="Basic residues" evidence="9">
    <location>
        <begin position="992"/>
        <end position="1010"/>
    </location>
</feature>
<feature type="compositionally biased region" description="Low complexity" evidence="9">
    <location>
        <begin position="1462"/>
        <end position="1478"/>
    </location>
</feature>
<keyword evidence="6" id="KW-0539">Nucleus</keyword>
<dbReference type="SUPFAM" id="SSF48371">
    <property type="entry name" value="ARM repeat"/>
    <property type="match status" value="2"/>
</dbReference>
<evidence type="ECO:0000256" key="6">
    <source>
        <dbReference type="ARBA" id="ARBA00023242"/>
    </source>
</evidence>
<reference evidence="11" key="1">
    <citation type="journal article" date="2017" name="Front. Plant Sci.">
        <title>Climate Clever Clovers: New Paradigm to Reduce the Environmental Footprint of Ruminants by Breeding Low Methanogenic Forages Utilizing Haplotype Variation.</title>
        <authorList>
            <person name="Kaur P."/>
            <person name="Appels R."/>
            <person name="Bayer P.E."/>
            <person name="Keeble-Gagnere G."/>
            <person name="Wang J."/>
            <person name="Hirakawa H."/>
            <person name="Shirasawa K."/>
            <person name="Vercoe P."/>
            <person name="Stefanova K."/>
            <person name="Durmic Z."/>
            <person name="Nichols P."/>
            <person name="Revell C."/>
            <person name="Isobe S.N."/>
            <person name="Edwards D."/>
            <person name="Erskine W."/>
        </authorList>
    </citation>
    <scope>NUCLEOTIDE SEQUENCE [LARGE SCALE GENOMIC DNA]</scope>
    <source>
        <strain evidence="11">cv. Daliak</strain>
    </source>
</reference>
<feature type="compositionally biased region" description="Basic and acidic residues" evidence="9">
    <location>
        <begin position="1421"/>
        <end position="1430"/>
    </location>
</feature>
<dbReference type="GO" id="GO:0000785">
    <property type="term" value="C:chromatin"/>
    <property type="evidence" value="ECO:0007669"/>
    <property type="project" value="TreeGrafter"/>
</dbReference>
<feature type="coiled-coil region" evidence="8">
    <location>
        <begin position="325"/>
        <end position="355"/>
    </location>
</feature>
<dbReference type="GO" id="GO:0051301">
    <property type="term" value="P:cell division"/>
    <property type="evidence" value="ECO:0007669"/>
    <property type="project" value="UniProtKB-KW"/>
</dbReference>
<dbReference type="Gene3D" id="2.30.30.140">
    <property type="match status" value="1"/>
</dbReference>
<feature type="region of interest" description="Disordered" evidence="9">
    <location>
        <begin position="1264"/>
        <end position="1524"/>
    </location>
</feature>
<protein>
    <recommendedName>
        <fullName evidence="12">Tudor domain-containing protein</fullName>
    </recommendedName>
</protein>
<feature type="compositionally biased region" description="Acidic residues" evidence="9">
    <location>
        <begin position="1407"/>
        <end position="1420"/>
    </location>
</feature>
<feature type="compositionally biased region" description="Polar residues" evidence="9">
    <location>
        <begin position="1044"/>
        <end position="1055"/>
    </location>
</feature>
<keyword evidence="2" id="KW-0132">Cell division</keyword>
<feature type="compositionally biased region" description="Basic and acidic residues" evidence="9">
    <location>
        <begin position="972"/>
        <end position="986"/>
    </location>
</feature>
<dbReference type="GO" id="GO:0007064">
    <property type="term" value="P:mitotic sister chromatid cohesion"/>
    <property type="evidence" value="ECO:0007669"/>
    <property type="project" value="InterPro"/>
</dbReference>
<keyword evidence="4" id="KW-0498">Mitosis</keyword>
<dbReference type="GO" id="GO:0005634">
    <property type="term" value="C:nucleus"/>
    <property type="evidence" value="ECO:0007669"/>
    <property type="project" value="UniProtKB-SubCell"/>
</dbReference>
<dbReference type="PANTHER" id="PTHR12663">
    <property type="entry name" value="ANDROGEN INDUCED INHIBITOR OF PROLIFERATION AS3 / PDS5-RELATED"/>
    <property type="match status" value="1"/>
</dbReference>
<evidence type="ECO:0000256" key="3">
    <source>
        <dbReference type="ARBA" id="ARBA00022763"/>
    </source>
</evidence>
<keyword evidence="11" id="KW-1185">Reference proteome</keyword>
<dbReference type="CDD" id="cd19953">
    <property type="entry name" value="PDS5"/>
    <property type="match status" value="1"/>
</dbReference>
<keyword evidence="5" id="KW-0234">DNA repair</keyword>
<gene>
    <name evidence="10" type="ORF">TSUD_378780</name>
</gene>
<dbReference type="CDD" id="cd20404">
    <property type="entry name" value="Tudor_Agenet_AtEML-like"/>
    <property type="match status" value="1"/>
</dbReference>
<dbReference type="InterPro" id="IPR016024">
    <property type="entry name" value="ARM-type_fold"/>
</dbReference>
<evidence type="ECO:0000313" key="11">
    <source>
        <dbReference type="Proteomes" id="UP000242715"/>
    </source>
</evidence>
<comment type="subcellular location">
    <subcellularLocation>
        <location evidence="1">Nucleus</location>
    </subcellularLocation>
</comment>
<evidence type="ECO:0000256" key="5">
    <source>
        <dbReference type="ARBA" id="ARBA00023204"/>
    </source>
</evidence>
<feature type="region of interest" description="Disordered" evidence="9">
    <location>
        <begin position="967"/>
        <end position="1015"/>
    </location>
</feature>
<evidence type="ECO:0000256" key="4">
    <source>
        <dbReference type="ARBA" id="ARBA00022776"/>
    </source>
</evidence>
<name>A0A2Z6NRE5_TRISU</name>
<keyword evidence="3" id="KW-0227">DNA damage</keyword>
<evidence type="ECO:0000256" key="2">
    <source>
        <dbReference type="ARBA" id="ARBA00022618"/>
    </source>
</evidence>
<feature type="compositionally biased region" description="Polar residues" evidence="9">
    <location>
        <begin position="1291"/>
        <end position="1304"/>
    </location>
</feature>
<feature type="region of interest" description="Disordered" evidence="9">
    <location>
        <begin position="1087"/>
        <end position="1200"/>
    </location>
</feature>
<evidence type="ECO:0000256" key="1">
    <source>
        <dbReference type="ARBA" id="ARBA00004123"/>
    </source>
</evidence>
<dbReference type="GO" id="GO:0006281">
    <property type="term" value="P:DNA repair"/>
    <property type="evidence" value="ECO:0007669"/>
    <property type="project" value="UniProtKB-KW"/>
</dbReference>
<dbReference type="OrthoDB" id="200660at2759"/>
<evidence type="ECO:0008006" key="12">
    <source>
        <dbReference type="Google" id="ProtNLM"/>
    </source>
</evidence>